<name>A0A9J6FIV2_HAELO</name>
<protein>
    <recommendedName>
        <fullName evidence="3">DDE Tnp4 domain-containing protein</fullName>
    </recommendedName>
</protein>
<dbReference type="VEuPathDB" id="VectorBase:HLOH_053179"/>
<evidence type="ECO:0000256" key="1">
    <source>
        <dbReference type="ARBA" id="ARBA00001968"/>
    </source>
</evidence>
<evidence type="ECO:0000313" key="5">
    <source>
        <dbReference type="Proteomes" id="UP000821853"/>
    </source>
</evidence>
<organism evidence="4 5">
    <name type="scientific">Haemaphysalis longicornis</name>
    <name type="common">Bush tick</name>
    <dbReference type="NCBI Taxonomy" id="44386"/>
    <lineage>
        <taxon>Eukaryota</taxon>
        <taxon>Metazoa</taxon>
        <taxon>Ecdysozoa</taxon>
        <taxon>Arthropoda</taxon>
        <taxon>Chelicerata</taxon>
        <taxon>Arachnida</taxon>
        <taxon>Acari</taxon>
        <taxon>Parasitiformes</taxon>
        <taxon>Ixodida</taxon>
        <taxon>Ixodoidea</taxon>
        <taxon>Ixodidae</taxon>
        <taxon>Haemaphysalinae</taxon>
        <taxon>Haemaphysalis</taxon>
    </lineage>
</organism>
<keyword evidence="2" id="KW-0479">Metal-binding</keyword>
<comment type="cofactor">
    <cofactor evidence="1">
        <name>a divalent metal cation</name>
        <dbReference type="ChEBI" id="CHEBI:60240"/>
    </cofactor>
</comment>
<sequence>MEREFEEGDAIMQDKVFRIDDLVEEVSVKLNIPPFLRREQFTAVETHENQDSAAFRIQVERWIQCIKYYPIFDRPVSISLAPLANQMWVICAAVCFWQSPIMLTSEPN</sequence>
<evidence type="ECO:0000259" key="3">
    <source>
        <dbReference type="Pfam" id="PF13359"/>
    </source>
</evidence>
<dbReference type="Pfam" id="PF13359">
    <property type="entry name" value="DDE_Tnp_4"/>
    <property type="match status" value="1"/>
</dbReference>
<reference evidence="4 5" key="1">
    <citation type="journal article" date="2020" name="Cell">
        <title>Large-Scale Comparative Analyses of Tick Genomes Elucidate Their Genetic Diversity and Vector Capacities.</title>
        <authorList>
            <consortium name="Tick Genome and Microbiome Consortium (TIGMIC)"/>
            <person name="Jia N."/>
            <person name="Wang J."/>
            <person name="Shi W."/>
            <person name="Du L."/>
            <person name="Sun Y."/>
            <person name="Zhan W."/>
            <person name="Jiang J.F."/>
            <person name="Wang Q."/>
            <person name="Zhang B."/>
            <person name="Ji P."/>
            <person name="Bell-Sakyi L."/>
            <person name="Cui X.M."/>
            <person name="Yuan T.T."/>
            <person name="Jiang B.G."/>
            <person name="Yang W.F."/>
            <person name="Lam T.T."/>
            <person name="Chang Q.C."/>
            <person name="Ding S.J."/>
            <person name="Wang X.J."/>
            <person name="Zhu J.G."/>
            <person name="Ruan X.D."/>
            <person name="Zhao L."/>
            <person name="Wei J.T."/>
            <person name="Ye R.Z."/>
            <person name="Que T.C."/>
            <person name="Du C.H."/>
            <person name="Zhou Y.H."/>
            <person name="Cheng J.X."/>
            <person name="Dai P.F."/>
            <person name="Guo W.B."/>
            <person name="Han X.H."/>
            <person name="Huang E.J."/>
            <person name="Li L.F."/>
            <person name="Wei W."/>
            <person name="Gao Y.C."/>
            <person name="Liu J.Z."/>
            <person name="Shao H.Z."/>
            <person name="Wang X."/>
            <person name="Wang C.C."/>
            <person name="Yang T.C."/>
            <person name="Huo Q.B."/>
            <person name="Li W."/>
            <person name="Chen H.Y."/>
            <person name="Chen S.E."/>
            <person name="Zhou L.G."/>
            <person name="Ni X.B."/>
            <person name="Tian J.H."/>
            <person name="Sheng Y."/>
            <person name="Liu T."/>
            <person name="Pan Y.S."/>
            <person name="Xia L.Y."/>
            <person name="Li J."/>
            <person name="Zhao F."/>
            <person name="Cao W.C."/>
        </authorList>
    </citation>
    <scope>NUCLEOTIDE SEQUENCE [LARGE SCALE GENOMIC DNA]</scope>
    <source>
        <strain evidence="4">HaeL-2018</strain>
    </source>
</reference>
<accession>A0A9J6FIV2</accession>
<evidence type="ECO:0000256" key="2">
    <source>
        <dbReference type="ARBA" id="ARBA00022723"/>
    </source>
</evidence>
<keyword evidence="5" id="KW-1185">Reference proteome</keyword>
<dbReference type="PANTHER" id="PTHR23080:SF143">
    <property type="entry name" value="SI:DKEY-56D12.4"/>
    <property type="match status" value="1"/>
</dbReference>
<dbReference type="AlphaFoldDB" id="A0A9J6FIV2"/>
<dbReference type="EMBL" id="JABSTR010000001">
    <property type="protein sequence ID" value="KAH9362851.1"/>
    <property type="molecule type" value="Genomic_DNA"/>
</dbReference>
<dbReference type="Proteomes" id="UP000821853">
    <property type="component" value="Chromosome 1"/>
</dbReference>
<evidence type="ECO:0000313" key="4">
    <source>
        <dbReference type="EMBL" id="KAH9362851.1"/>
    </source>
</evidence>
<proteinExistence type="predicted"/>
<dbReference type="GO" id="GO:0046872">
    <property type="term" value="F:metal ion binding"/>
    <property type="evidence" value="ECO:0007669"/>
    <property type="project" value="UniProtKB-KW"/>
</dbReference>
<dbReference type="PANTHER" id="PTHR23080">
    <property type="entry name" value="THAP DOMAIN PROTEIN"/>
    <property type="match status" value="1"/>
</dbReference>
<gene>
    <name evidence="4" type="ORF">HPB48_015186</name>
</gene>
<dbReference type="InterPro" id="IPR027806">
    <property type="entry name" value="HARBI1_dom"/>
</dbReference>
<feature type="domain" description="DDE Tnp4" evidence="3">
    <location>
        <begin position="5"/>
        <end position="95"/>
    </location>
</feature>
<comment type="caution">
    <text evidence="4">The sequence shown here is derived from an EMBL/GenBank/DDBJ whole genome shotgun (WGS) entry which is preliminary data.</text>
</comment>
<dbReference type="OrthoDB" id="7331812at2759"/>